<dbReference type="InterPro" id="IPR050701">
    <property type="entry name" value="Histone_Mod_Regulator"/>
</dbReference>
<comment type="subcellular location">
    <subcellularLocation>
        <location evidence="1">Nucleus</location>
    </subcellularLocation>
</comment>
<organism evidence="11 12">
    <name type="scientific">Coemansia reversa (strain ATCC 12441 / NRRL 1564)</name>
    <dbReference type="NCBI Taxonomy" id="763665"/>
    <lineage>
        <taxon>Eukaryota</taxon>
        <taxon>Fungi</taxon>
        <taxon>Fungi incertae sedis</taxon>
        <taxon>Zoopagomycota</taxon>
        <taxon>Kickxellomycotina</taxon>
        <taxon>Kickxellomycetes</taxon>
        <taxon>Kickxellales</taxon>
        <taxon>Kickxellaceae</taxon>
        <taxon>Coemansia</taxon>
    </lineage>
</organism>
<dbReference type="SUPFAM" id="SSF57903">
    <property type="entry name" value="FYVE/PHD zinc finger"/>
    <property type="match status" value="1"/>
</dbReference>
<feature type="compositionally biased region" description="Polar residues" evidence="8">
    <location>
        <begin position="54"/>
        <end position="75"/>
    </location>
</feature>
<dbReference type="OrthoDB" id="20839at2759"/>
<feature type="compositionally biased region" description="Low complexity" evidence="8">
    <location>
        <begin position="157"/>
        <end position="171"/>
    </location>
</feature>
<feature type="compositionally biased region" description="Low complexity" evidence="8">
    <location>
        <begin position="19"/>
        <end position="36"/>
    </location>
</feature>
<dbReference type="Proteomes" id="UP000242474">
    <property type="component" value="Unassembled WGS sequence"/>
</dbReference>
<dbReference type="GO" id="GO:0008270">
    <property type="term" value="F:zinc ion binding"/>
    <property type="evidence" value="ECO:0007669"/>
    <property type="project" value="UniProtKB-KW"/>
</dbReference>
<evidence type="ECO:0000259" key="9">
    <source>
        <dbReference type="PROSITE" id="PS50016"/>
    </source>
</evidence>
<proteinExistence type="predicted"/>
<reference evidence="11 12" key="1">
    <citation type="journal article" date="2015" name="Genome Biol. Evol.">
        <title>Phylogenomic analyses indicate that early fungi evolved digesting cell walls of algal ancestors of land plants.</title>
        <authorList>
            <person name="Chang Y."/>
            <person name="Wang S."/>
            <person name="Sekimoto S."/>
            <person name="Aerts A.L."/>
            <person name="Choi C."/>
            <person name="Clum A."/>
            <person name="LaButti K.M."/>
            <person name="Lindquist E.A."/>
            <person name="Yee Ngan C."/>
            <person name="Ohm R.A."/>
            <person name="Salamov A.A."/>
            <person name="Grigoriev I.V."/>
            <person name="Spatafora J.W."/>
            <person name="Berbee M.L."/>
        </authorList>
    </citation>
    <scope>NUCLEOTIDE SEQUENCE [LARGE SCALE GENOMIC DNA]</scope>
    <source>
        <strain evidence="11 12">NRRL 1564</strain>
    </source>
</reference>
<feature type="domain" description="PHD-type" evidence="10">
    <location>
        <begin position="517"/>
        <end position="631"/>
    </location>
</feature>
<feature type="compositionally biased region" description="Polar residues" evidence="8">
    <location>
        <begin position="1"/>
        <end position="13"/>
    </location>
</feature>
<evidence type="ECO:0000313" key="11">
    <source>
        <dbReference type="EMBL" id="PIA13111.1"/>
    </source>
</evidence>
<dbReference type="PROSITE" id="PS50016">
    <property type="entry name" value="ZF_PHD_2"/>
    <property type="match status" value="1"/>
</dbReference>
<dbReference type="InterPro" id="IPR019787">
    <property type="entry name" value="Znf_PHD-finger"/>
</dbReference>
<feature type="domain" description="PHD-type" evidence="9">
    <location>
        <begin position="463"/>
        <end position="513"/>
    </location>
</feature>
<evidence type="ECO:0008006" key="13">
    <source>
        <dbReference type="Google" id="ProtNLM"/>
    </source>
</evidence>
<keyword evidence="3" id="KW-0677">Repeat</keyword>
<dbReference type="Pfam" id="PF13831">
    <property type="entry name" value="PHD_2"/>
    <property type="match status" value="1"/>
</dbReference>
<feature type="region of interest" description="Disordered" evidence="8">
    <location>
        <begin position="1"/>
        <end position="237"/>
    </location>
</feature>
<evidence type="ECO:0000256" key="1">
    <source>
        <dbReference type="ARBA" id="ARBA00004123"/>
    </source>
</evidence>
<dbReference type="PANTHER" id="PTHR13793:SF107">
    <property type="entry name" value="BROMODOMAIN-CONTAINING PROTEIN HOMOLOG"/>
    <property type="match status" value="1"/>
</dbReference>
<keyword evidence="6" id="KW-0539">Nucleus</keyword>
<dbReference type="PROSITE" id="PS01359">
    <property type="entry name" value="ZF_PHD_1"/>
    <property type="match status" value="1"/>
</dbReference>
<evidence type="ECO:0000256" key="4">
    <source>
        <dbReference type="ARBA" id="ARBA00022771"/>
    </source>
</evidence>
<dbReference type="InterPro" id="IPR001965">
    <property type="entry name" value="Znf_PHD"/>
</dbReference>
<dbReference type="GO" id="GO:0005634">
    <property type="term" value="C:nucleus"/>
    <property type="evidence" value="ECO:0007669"/>
    <property type="project" value="UniProtKB-SubCell"/>
</dbReference>
<dbReference type="InterPro" id="IPR011011">
    <property type="entry name" value="Znf_FYVE_PHD"/>
</dbReference>
<evidence type="ECO:0000256" key="3">
    <source>
        <dbReference type="ARBA" id="ARBA00022737"/>
    </source>
</evidence>
<dbReference type="InterPro" id="IPR019786">
    <property type="entry name" value="Zinc_finger_PHD-type_CS"/>
</dbReference>
<dbReference type="PROSITE" id="PS51805">
    <property type="entry name" value="EPHD"/>
    <property type="match status" value="1"/>
</dbReference>
<dbReference type="InterPro" id="IPR019542">
    <property type="entry name" value="Enhancer_polycomb-like_N"/>
</dbReference>
<evidence type="ECO:0000259" key="10">
    <source>
        <dbReference type="PROSITE" id="PS51805"/>
    </source>
</evidence>
<evidence type="ECO:0000256" key="5">
    <source>
        <dbReference type="ARBA" id="ARBA00022833"/>
    </source>
</evidence>
<dbReference type="InterPro" id="IPR034732">
    <property type="entry name" value="EPHD"/>
</dbReference>
<keyword evidence="12" id="KW-1185">Reference proteome</keyword>
<dbReference type="FunFam" id="3.30.40.10:FF:000008">
    <property type="entry name" value="Bromodomain containing 1, isoform CRA_a"/>
    <property type="match status" value="1"/>
</dbReference>
<dbReference type="Pfam" id="PF10513">
    <property type="entry name" value="EPL1"/>
    <property type="match status" value="1"/>
</dbReference>
<feature type="compositionally biased region" description="Polar residues" evidence="8">
    <location>
        <begin position="181"/>
        <end position="196"/>
    </location>
</feature>
<keyword evidence="4 7" id="KW-0863">Zinc-finger</keyword>
<protein>
    <recommendedName>
        <fullName evidence="13">PHD-type domain-containing protein</fullName>
    </recommendedName>
</protein>
<dbReference type="Pfam" id="PF13832">
    <property type="entry name" value="zf-HC5HC2H_2"/>
    <property type="match status" value="1"/>
</dbReference>
<sequence length="848" mass="94993">MGPVSSRTKGNLVSESEESSTSASIANETESESNSSQAEGNNSSTSDASDDDQLVSTTSIEESRHSTNNFVNGSRRTAGRNRRSVVEDSESESVGKVATPPAEPATDASDEEFSHSGSESDEDREADVLVIRPRRVSARYNDHSPLHPRWRLRRLRQGQQGDDADSPTPRSTRQRRQQLQNGDDSSQLGYASSPTALASRRQRQRAHTENIHTTPQRRILRQQHAGEDGDNSSTTDVQTLGISSRQHSATQTSPIARKRNIVPALLASAPAENNETESAQQEMVVVSPPVIDKPREERSYKEFFPDLNVHMPLVVQVVQSPSSQSEETAADAQLDTVIKDSVDTLVPVAPATPISSVSSQGSNAQRVRFPAQTGFKRPRSHYIRNVELTEKDLAKRVEYDLDDMDREWLQKLNQTRSNNGQMEVSAEALERIIDYMEKEWFDLVKEAQRAITQQQQESLPADESACAVCGSEECDNTNAIVFCDGCNLAVHQDCYGVPYIPEGQWLCRKCMLSPAKEVSCVLCPQLGGAFKKTTTNKWAHVLCALWIPEVGISNAVYMEPIDSVDQIPRSRWKLYCHLCHRKVGACIQCSQRQCFTAFHPTCARRARLSMTVRADRRSAEPVFRAFCERHTPPTHPLRVDLDGPLNAGGAGKSQRHGDFRRLCDRRIINAMLKSTEAQILMQQAQGGDNENETGDAGACQDASLQLTRRIFDPARPVLNEYVFAQVVSRTTIARLGAQQRGKLIAQVARYWALKRSERHGAPLLKRLHLEPWTASVTQHRAQELAESQRQSVVLRIRTDLERVRLLVESVRRREREKLRRARLQVEYLRRILDPLALVLLPVVDELLE</sequence>
<keyword evidence="5" id="KW-0862">Zinc</keyword>
<dbReference type="InterPro" id="IPR013083">
    <property type="entry name" value="Znf_RING/FYVE/PHD"/>
</dbReference>
<evidence type="ECO:0000256" key="7">
    <source>
        <dbReference type="PROSITE-ProRule" id="PRU00146"/>
    </source>
</evidence>
<dbReference type="CDD" id="cd15492">
    <property type="entry name" value="PHD_BRPF_JADE_like"/>
    <property type="match status" value="1"/>
</dbReference>
<dbReference type="AlphaFoldDB" id="A0A2G5B290"/>
<dbReference type="Gene3D" id="3.30.40.10">
    <property type="entry name" value="Zinc/RING finger domain, C3HC4 (zinc finger)"/>
    <property type="match status" value="2"/>
</dbReference>
<dbReference type="PANTHER" id="PTHR13793">
    <property type="entry name" value="PHD FINGER PROTEINS"/>
    <property type="match status" value="1"/>
</dbReference>
<feature type="compositionally biased region" description="Basic residues" evidence="8">
    <location>
        <begin position="146"/>
        <end position="156"/>
    </location>
</feature>
<evidence type="ECO:0000256" key="8">
    <source>
        <dbReference type="SAM" id="MobiDB-lite"/>
    </source>
</evidence>
<feature type="non-terminal residue" evidence="11">
    <location>
        <position position="848"/>
    </location>
</feature>
<evidence type="ECO:0000313" key="12">
    <source>
        <dbReference type="Proteomes" id="UP000242474"/>
    </source>
</evidence>
<dbReference type="GO" id="GO:0006357">
    <property type="term" value="P:regulation of transcription by RNA polymerase II"/>
    <property type="evidence" value="ECO:0007669"/>
    <property type="project" value="TreeGrafter"/>
</dbReference>
<evidence type="ECO:0000256" key="6">
    <source>
        <dbReference type="ARBA" id="ARBA00023242"/>
    </source>
</evidence>
<name>A0A2G5B290_COERN</name>
<dbReference type="FunFam" id="3.30.40.10:FF:000007">
    <property type="entry name" value="Bromodomain containing 1, isoform CRA_b"/>
    <property type="match status" value="1"/>
</dbReference>
<dbReference type="STRING" id="763665.A0A2G5B290"/>
<gene>
    <name evidence="11" type="ORF">COEREDRAFT_78156</name>
</gene>
<accession>A0A2G5B290</accession>
<dbReference type="SMART" id="SM00249">
    <property type="entry name" value="PHD"/>
    <property type="match status" value="2"/>
</dbReference>
<evidence type="ECO:0000256" key="2">
    <source>
        <dbReference type="ARBA" id="ARBA00022723"/>
    </source>
</evidence>
<dbReference type="EMBL" id="KZ303547">
    <property type="protein sequence ID" value="PIA13111.1"/>
    <property type="molecule type" value="Genomic_DNA"/>
</dbReference>
<keyword evidence="2" id="KW-0479">Metal-binding</keyword>